<evidence type="ECO:0008006" key="3">
    <source>
        <dbReference type="Google" id="ProtNLM"/>
    </source>
</evidence>
<name>A0ABV7U019_9RHOB</name>
<dbReference type="EMBL" id="JBHRXY010000001">
    <property type="protein sequence ID" value="MFC3628202.1"/>
    <property type="molecule type" value="Genomic_DNA"/>
</dbReference>
<evidence type="ECO:0000313" key="2">
    <source>
        <dbReference type="Proteomes" id="UP001595539"/>
    </source>
</evidence>
<reference evidence="2" key="1">
    <citation type="journal article" date="2019" name="Int. J. Syst. Evol. Microbiol.">
        <title>The Global Catalogue of Microorganisms (GCM) 10K type strain sequencing project: providing services to taxonomists for standard genome sequencing and annotation.</title>
        <authorList>
            <consortium name="The Broad Institute Genomics Platform"/>
            <consortium name="The Broad Institute Genome Sequencing Center for Infectious Disease"/>
            <person name="Wu L."/>
            <person name="Ma J."/>
        </authorList>
    </citation>
    <scope>NUCLEOTIDE SEQUENCE [LARGE SCALE GENOMIC DNA]</scope>
    <source>
        <strain evidence="2">KCTC 42473</strain>
    </source>
</reference>
<accession>A0ABV7U019</accession>
<keyword evidence="2" id="KW-1185">Reference proteome</keyword>
<evidence type="ECO:0000313" key="1">
    <source>
        <dbReference type="EMBL" id="MFC3628202.1"/>
    </source>
</evidence>
<sequence>MAGFAAQVTAWAAQTEARTRAVFRSSAQRVANEVRQTVNEGGRMPIKTGNLRRSLLGSTTAMPSIVQGQGEFSFTDQSGGIELTIAGADIGQTIYLGFQANYARRMNYGFVGEDSRGRSYNQEGYHFIEGVAQRWQRIVMEEAVLIQGRVAGAFARP</sequence>
<protein>
    <recommendedName>
        <fullName evidence="3">HK97 gp10 family phage protein</fullName>
    </recommendedName>
</protein>
<comment type="caution">
    <text evidence="1">The sequence shown here is derived from an EMBL/GenBank/DDBJ whole genome shotgun (WGS) entry which is preliminary data.</text>
</comment>
<organism evidence="1 2">
    <name type="scientific">Paracoccus angustae</name>
    <dbReference type="NCBI Taxonomy" id="1671480"/>
    <lineage>
        <taxon>Bacteria</taxon>
        <taxon>Pseudomonadati</taxon>
        <taxon>Pseudomonadota</taxon>
        <taxon>Alphaproteobacteria</taxon>
        <taxon>Rhodobacterales</taxon>
        <taxon>Paracoccaceae</taxon>
        <taxon>Paracoccus</taxon>
    </lineage>
</organism>
<dbReference type="RefSeq" id="WP_377758797.1">
    <property type="nucleotide sequence ID" value="NZ_JBHRXY010000001.1"/>
</dbReference>
<dbReference type="Proteomes" id="UP001595539">
    <property type="component" value="Unassembled WGS sequence"/>
</dbReference>
<proteinExistence type="predicted"/>
<gene>
    <name evidence="1" type="ORF">ACFOM8_01945</name>
</gene>